<dbReference type="PANTHER" id="PTHR34655">
    <property type="entry name" value="CONSERVED WITHIN P. AEROPHILUM"/>
    <property type="match status" value="1"/>
</dbReference>
<protein>
    <submittedName>
        <fullName evidence="2">Uncharacterized protein</fullName>
    </submittedName>
</protein>
<dbReference type="SUPFAM" id="SSF75169">
    <property type="entry name" value="DsrEFH-like"/>
    <property type="match status" value="1"/>
</dbReference>
<dbReference type="InterPro" id="IPR003787">
    <property type="entry name" value="Sulphur_relay_DsrE/F-like"/>
</dbReference>
<dbReference type="Gene3D" id="3.40.1260.10">
    <property type="entry name" value="DsrEFH-like"/>
    <property type="match status" value="1"/>
</dbReference>
<dbReference type="Pfam" id="PF02635">
    <property type="entry name" value="DsrE"/>
    <property type="match status" value="1"/>
</dbReference>
<gene>
    <name evidence="2" type="ORF">METZ01_LOCUS336911</name>
</gene>
<accession>A0A382QGC6</accession>
<keyword evidence="1" id="KW-0812">Transmembrane</keyword>
<feature type="transmembrane region" description="Helical" evidence="1">
    <location>
        <begin position="20"/>
        <end position="40"/>
    </location>
</feature>
<dbReference type="AlphaFoldDB" id="A0A382QGC6"/>
<dbReference type="InterPro" id="IPR027396">
    <property type="entry name" value="DsrEFH-like"/>
</dbReference>
<name>A0A382QGC6_9ZZZZ</name>
<organism evidence="2">
    <name type="scientific">marine metagenome</name>
    <dbReference type="NCBI Taxonomy" id="408172"/>
    <lineage>
        <taxon>unclassified sequences</taxon>
        <taxon>metagenomes</taxon>
        <taxon>ecological metagenomes</taxon>
    </lineage>
</organism>
<reference evidence="2" key="1">
    <citation type="submission" date="2018-05" db="EMBL/GenBank/DDBJ databases">
        <authorList>
            <person name="Lanie J.A."/>
            <person name="Ng W.-L."/>
            <person name="Kazmierczak K.M."/>
            <person name="Andrzejewski T.M."/>
            <person name="Davidsen T.M."/>
            <person name="Wayne K.J."/>
            <person name="Tettelin H."/>
            <person name="Glass J.I."/>
            <person name="Rusch D."/>
            <person name="Podicherti R."/>
            <person name="Tsui H.-C.T."/>
            <person name="Winkler M.E."/>
        </authorList>
    </citation>
    <scope>NUCLEOTIDE SEQUENCE</scope>
</reference>
<evidence type="ECO:0000256" key="1">
    <source>
        <dbReference type="SAM" id="Phobius"/>
    </source>
</evidence>
<dbReference type="PANTHER" id="PTHR34655:SF2">
    <property type="entry name" value="PEROXIREDOXIN FAMILY PROTEIN"/>
    <property type="match status" value="1"/>
</dbReference>
<dbReference type="EMBL" id="UINC01114035">
    <property type="protein sequence ID" value="SVC84057.1"/>
    <property type="molecule type" value="Genomic_DNA"/>
</dbReference>
<keyword evidence="1" id="KW-0472">Membrane</keyword>
<keyword evidence="1" id="KW-1133">Transmembrane helix</keyword>
<sequence length="143" mass="15281">MASPQTISIVVFSGDFGRIHYALSMAAAALATNISVTLMFTMGAIRAVATDASGNPQWKNLTHDDTSTEAGIQDEINQRLGIAGFEELLQACSSMGVKFLVCEMGLKSIGLETEHLRQDIPFAPGGLVTFLNSSDTRANILFI</sequence>
<proteinExistence type="predicted"/>
<evidence type="ECO:0000313" key="2">
    <source>
        <dbReference type="EMBL" id="SVC84057.1"/>
    </source>
</evidence>